<dbReference type="InterPro" id="IPR036907">
    <property type="entry name" value="5'-Nucleotdase_C_sf"/>
</dbReference>
<dbReference type="Proteomes" id="UP001356308">
    <property type="component" value="Unassembled WGS sequence"/>
</dbReference>
<dbReference type="EMBL" id="JAZDDG010000003">
    <property type="protein sequence ID" value="MEE1975701.1"/>
    <property type="molecule type" value="Genomic_DNA"/>
</dbReference>
<dbReference type="GO" id="GO:0008253">
    <property type="term" value="F:5'-nucleotidase activity"/>
    <property type="evidence" value="ECO:0007669"/>
    <property type="project" value="UniProtKB-EC"/>
</dbReference>
<comment type="caution">
    <text evidence="2">The sequence shown here is derived from an EMBL/GenBank/DDBJ whole genome shotgun (WGS) entry which is preliminary data.</text>
</comment>
<dbReference type="InterPro" id="IPR006179">
    <property type="entry name" value="5_nucleotidase/apyrase"/>
</dbReference>
<accession>A0ABU7ISE0</accession>
<keyword evidence="3" id="KW-1185">Reference proteome</keyword>
<evidence type="ECO:0000259" key="1">
    <source>
        <dbReference type="Pfam" id="PF02872"/>
    </source>
</evidence>
<dbReference type="EC" id="3.1.3.5" evidence="2"/>
<dbReference type="PRINTS" id="PR01607">
    <property type="entry name" value="APYRASEFAMLY"/>
</dbReference>
<reference evidence="2 3" key="1">
    <citation type="submission" date="2024-01" db="EMBL/GenBank/DDBJ databases">
        <title>Maribacter spp. originated from different algae showed divergent polysaccharides utilization ability.</title>
        <authorList>
            <person name="Wang H."/>
            <person name="Wu Y."/>
        </authorList>
    </citation>
    <scope>NUCLEOTIDE SEQUENCE [LARGE SCALE GENOMIC DNA]</scope>
    <source>
        <strain evidence="2 3">PR1</strain>
    </source>
</reference>
<sequence length="239" mass="26605">MGYSCKEAPKKLSHITGKELKIDSTSQAVNSLEQFILPYHNHVENVLDSTLAYASLDITKTDGSYNTTAGNLMADIILEQAAPIFKRRTGKNLDFVLLNHGGIRSSISKGNVSARTAFEVMPFENNTVVVELSGPSVKEMLTYLITSKRAHPVAGIELVLNKDDSIKSIKIQGQPFDANRNYYVATSDYLVSGGDDMVFFKDALEVTDIDYKIRNAMIDYFSKVDTLSPKVDLRYYKLD</sequence>
<dbReference type="InterPro" id="IPR008334">
    <property type="entry name" value="5'-Nucleotdase_C"/>
</dbReference>
<dbReference type="SUPFAM" id="SSF55816">
    <property type="entry name" value="5'-nucleotidase (syn. UDP-sugar hydrolase), C-terminal domain"/>
    <property type="match status" value="1"/>
</dbReference>
<dbReference type="Gene3D" id="3.90.780.10">
    <property type="entry name" value="5'-Nucleotidase, C-terminal domain"/>
    <property type="match status" value="1"/>
</dbReference>
<evidence type="ECO:0000313" key="2">
    <source>
        <dbReference type="EMBL" id="MEE1975701.1"/>
    </source>
</evidence>
<proteinExistence type="predicted"/>
<organism evidence="2 3">
    <name type="scientific">Maribacter cobaltidurans</name>
    <dbReference type="NCBI Taxonomy" id="1178778"/>
    <lineage>
        <taxon>Bacteria</taxon>
        <taxon>Pseudomonadati</taxon>
        <taxon>Bacteroidota</taxon>
        <taxon>Flavobacteriia</taxon>
        <taxon>Flavobacteriales</taxon>
        <taxon>Flavobacteriaceae</taxon>
        <taxon>Maribacter</taxon>
    </lineage>
</organism>
<dbReference type="PANTHER" id="PTHR11575">
    <property type="entry name" value="5'-NUCLEOTIDASE-RELATED"/>
    <property type="match status" value="1"/>
</dbReference>
<dbReference type="PANTHER" id="PTHR11575:SF24">
    <property type="entry name" value="5'-NUCLEOTIDASE"/>
    <property type="match status" value="1"/>
</dbReference>
<name>A0ABU7ISE0_9FLAO</name>
<dbReference type="RefSeq" id="WP_272650525.1">
    <property type="nucleotide sequence ID" value="NZ_JAZDDG010000003.1"/>
</dbReference>
<protein>
    <submittedName>
        <fullName evidence="2">5'-nucleotidase</fullName>
        <ecNumber evidence="2">3.1.3.5</ecNumber>
    </submittedName>
</protein>
<evidence type="ECO:0000313" key="3">
    <source>
        <dbReference type="Proteomes" id="UP001356308"/>
    </source>
</evidence>
<gene>
    <name evidence="2" type="ORF">V1I91_06450</name>
</gene>
<dbReference type="Pfam" id="PF02872">
    <property type="entry name" value="5_nucleotid_C"/>
    <property type="match status" value="1"/>
</dbReference>
<feature type="domain" description="5'-Nucleotidase C-terminal" evidence="1">
    <location>
        <begin position="64"/>
        <end position="200"/>
    </location>
</feature>
<keyword evidence="2" id="KW-0378">Hydrolase</keyword>